<dbReference type="AlphaFoldDB" id="Q4N671"/>
<dbReference type="InParanoid" id="Q4N671"/>
<reference evidence="4 5" key="1">
    <citation type="journal article" date="2005" name="Science">
        <title>Genome sequence of Theileria parva, a bovine pathogen that transforms lymphocytes.</title>
        <authorList>
            <person name="Gardner M.J."/>
            <person name="Bishop R."/>
            <person name="Shah T."/>
            <person name="de Villiers E.P."/>
            <person name="Carlton J.M."/>
            <person name="Hall N."/>
            <person name="Ren Q."/>
            <person name="Paulsen I.T."/>
            <person name="Pain A."/>
            <person name="Berriman M."/>
            <person name="Wilson R.J.M."/>
            <person name="Sato S."/>
            <person name="Ralph S.A."/>
            <person name="Mann D.J."/>
            <person name="Xiong Z."/>
            <person name="Shallom S.J."/>
            <person name="Weidman J."/>
            <person name="Jiang L."/>
            <person name="Lynn J."/>
            <person name="Weaver B."/>
            <person name="Shoaibi A."/>
            <person name="Domingo A.R."/>
            <person name="Wasawo D."/>
            <person name="Crabtree J."/>
            <person name="Wortman J.R."/>
            <person name="Haas B."/>
            <person name="Angiuoli S.V."/>
            <person name="Creasy T.H."/>
            <person name="Lu C."/>
            <person name="Suh B."/>
            <person name="Silva J.C."/>
            <person name="Utterback T.R."/>
            <person name="Feldblyum T.V."/>
            <person name="Pertea M."/>
            <person name="Allen J."/>
            <person name="Nierman W.C."/>
            <person name="Taracha E.L.N."/>
            <person name="Salzberg S.L."/>
            <person name="White O.R."/>
            <person name="Fitzhugh H.A."/>
            <person name="Morzaria S."/>
            <person name="Venter J.C."/>
            <person name="Fraser C.M."/>
            <person name="Nene V."/>
        </authorList>
    </citation>
    <scope>NUCLEOTIDE SEQUENCE [LARGE SCALE GENOMIC DNA]</scope>
    <source>
        <strain evidence="4 5">Muguga</strain>
    </source>
</reference>
<name>Q4N671_THEPA</name>
<dbReference type="eggNOG" id="KOG1726">
    <property type="taxonomic scope" value="Eukaryota"/>
</dbReference>
<comment type="similarity">
    <text evidence="1">Belongs to the DP1 family.</text>
</comment>
<keyword evidence="5" id="KW-1185">Reference proteome</keyword>
<dbReference type="FunCoup" id="Q4N671">
    <property type="interactions" value="32"/>
</dbReference>
<gene>
    <name evidence="4" type="ordered locus">TP02_0066</name>
</gene>
<dbReference type="InterPro" id="IPR004345">
    <property type="entry name" value="TB2_DP1_HVA22"/>
</dbReference>
<dbReference type="Pfam" id="PF03134">
    <property type="entry name" value="TB2_DP1_HVA22"/>
    <property type="match status" value="1"/>
</dbReference>
<dbReference type="VEuPathDB" id="PiroplasmaDB:TpMuguga_02g00066"/>
<feature type="transmembrane region" description="Helical" evidence="3">
    <location>
        <begin position="62"/>
        <end position="92"/>
    </location>
</feature>
<dbReference type="OMA" id="IFNYFAN"/>
<evidence type="ECO:0000313" key="5">
    <source>
        <dbReference type="Proteomes" id="UP000001949"/>
    </source>
</evidence>
<dbReference type="GO" id="GO:0016020">
    <property type="term" value="C:membrane"/>
    <property type="evidence" value="ECO:0007669"/>
    <property type="project" value="UniProtKB-SubCell"/>
</dbReference>
<dbReference type="STRING" id="5875.Q4N671"/>
<comment type="subcellular location">
    <subcellularLocation>
        <location evidence="1">Membrane</location>
        <topology evidence="1">Multi-pass membrane protein</topology>
    </subcellularLocation>
</comment>
<keyword evidence="3" id="KW-1133">Transmembrane helix</keyword>
<dbReference type="GeneID" id="3501546"/>
<dbReference type="KEGG" id="tpv:TP02_0066"/>
<dbReference type="Proteomes" id="UP000001949">
    <property type="component" value="Unassembled WGS sequence"/>
</dbReference>
<feature type="transmembrane region" description="Helical" evidence="3">
    <location>
        <begin position="162"/>
        <end position="179"/>
    </location>
</feature>
<accession>Q4N671</accession>
<organism evidence="4 5">
    <name type="scientific">Theileria parva</name>
    <name type="common">East coast fever infection agent</name>
    <dbReference type="NCBI Taxonomy" id="5875"/>
    <lineage>
        <taxon>Eukaryota</taxon>
        <taxon>Sar</taxon>
        <taxon>Alveolata</taxon>
        <taxon>Apicomplexa</taxon>
        <taxon>Aconoidasida</taxon>
        <taxon>Piroplasmida</taxon>
        <taxon>Theileriidae</taxon>
        <taxon>Theileria</taxon>
    </lineage>
</organism>
<sequence length="261" mass="29546">MNSPKIGEKITDEKHSFVRRLSSSICTKSAEITRIFDLFESYATNLSLVKTASEKLKIPPGIVLLGMVSMLLVFLISKLGGSLICDAVGFLYPSYKSYKVLKSCDQRGAPSGSNSAKQYETARSVNESEDKEAEGTDSVKKQTPTSVVSEETKKNLIYWNKYWVVFSLGFIFNYFANIFLYWLPFYYVLKLVFIVVLLHPKLQGAELIYNFLIAPLLDRYESTIDNGLVSLEKTADQVFIKYGVSKLSDKLNEYAEKHTTR</sequence>
<evidence type="ECO:0000313" key="4">
    <source>
        <dbReference type="EMBL" id="EAN32352.1"/>
    </source>
</evidence>
<evidence type="ECO:0000256" key="3">
    <source>
        <dbReference type="SAM" id="Phobius"/>
    </source>
</evidence>
<proteinExistence type="inferred from homology"/>
<evidence type="ECO:0000256" key="1">
    <source>
        <dbReference type="RuleBase" id="RU362006"/>
    </source>
</evidence>
<dbReference type="EMBL" id="AAGK01000002">
    <property type="protein sequence ID" value="EAN32352.1"/>
    <property type="molecule type" value="Genomic_DNA"/>
</dbReference>
<keyword evidence="3" id="KW-0472">Membrane</keyword>
<evidence type="ECO:0008006" key="6">
    <source>
        <dbReference type="Google" id="ProtNLM"/>
    </source>
</evidence>
<comment type="caution">
    <text evidence="4">The sequence shown here is derived from an EMBL/GenBank/DDBJ whole genome shotgun (WGS) entry which is preliminary data.</text>
</comment>
<evidence type="ECO:0000256" key="2">
    <source>
        <dbReference type="SAM" id="MobiDB-lite"/>
    </source>
</evidence>
<protein>
    <recommendedName>
        <fullName evidence="6">HVA22/TB2/DP1 family protein</fullName>
    </recommendedName>
</protein>
<feature type="region of interest" description="Disordered" evidence="2">
    <location>
        <begin position="107"/>
        <end position="144"/>
    </location>
</feature>
<keyword evidence="3" id="KW-0812">Transmembrane</keyword>
<dbReference type="PANTHER" id="PTHR12300">
    <property type="entry name" value="HVA22-LIKE PROTEINS"/>
    <property type="match status" value="1"/>
</dbReference>
<feature type="compositionally biased region" description="Polar residues" evidence="2">
    <location>
        <begin position="111"/>
        <end position="125"/>
    </location>
</feature>